<dbReference type="PANTHER" id="PTHR12714:SF9">
    <property type="entry name" value="PROTEIN-S-ISOPRENYLCYSTEINE O-METHYLTRANSFERASE"/>
    <property type="match status" value="1"/>
</dbReference>
<evidence type="ECO:0000256" key="5">
    <source>
        <dbReference type="SAM" id="Phobius"/>
    </source>
</evidence>
<protein>
    <submittedName>
        <fullName evidence="6">Protein-S-isoprenylcysteine O-methyltransferase Ste14</fullName>
    </submittedName>
</protein>
<name>A0A1H0K9W6_9HYPH</name>
<proteinExistence type="predicted"/>
<comment type="subcellular location">
    <subcellularLocation>
        <location evidence="1">Endomembrane system</location>
        <topology evidence="1">Multi-pass membrane protein</topology>
    </subcellularLocation>
</comment>
<keyword evidence="6" id="KW-0489">Methyltransferase</keyword>
<keyword evidence="6" id="KW-0808">Transferase</keyword>
<evidence type="ECO:0000256" key="1">
    <source>
        <dbReference type="ARBA" id="ARBA00004127"/>
    </source>
</evidence>
<dbReference type="Pfam" id="PF04191">
    <property type="entry name" value="PEMT"/>
    <property type="match status" value="1"/>
</dbReference>
<dbReference type="GO" id="GO:0008168">
    <property type="term" value="F:methyltransferase activity"/>
    <property type="evidence" value="ECO:0007669"/>
    <property type="project" value="UniProtKB-KW"/>
</dbReference>
<keyword evidence="3 5" id="KW-1133">Transmembrane helix</keyword>
<dbReference type="InterPro" id="IPR007318">
    <property type="entry name" value="Phopholipid_MeTrfase"/>
</dbReference>
<dbReference type="GO" id="GO:0012505">
    <property type="term" value="C:endomembrane system"/>
    <property type="evidence" value="ECO:0007669"/>
    <property type="project" value="UniProtKB-SubCell"/>
</dbReference>
<feature type="transmembrane region" description="Helical" evidence="5">
    <location>
        <begin position="94"/>
        <end position="127"/>
    </location>
</feature>
<feature type="transmembrane region" description="Helical" evidence="5">
    <location>
        <begin position="50"/>
        <end position="73"/>
    </location>
</feature>
<feature type="transmembrane region" description="Helical" evidence="5">
    <location>
        <begin position="21"/>
        <end position="38"/>
    </location>
</feature>
<dbReference type="AlphaFoldDB" id="A0A1H0K9W6"/>
<keyword evidence="4 5" id="KW-0472">Membrane</keyword>
<gene>
    <name evidence="6" type="ORF">SAMN05192530_107172</name>
</gene>
<evidence type="ECO:0000256" key="3">
    <source>
        <dbReference type="ARBA" id="ARBA00022989"/>
    </source>
</evidence>
<dbReference type="GO" id="GO:0032259">
    <property type="term" value="P:methylation"/>
    <property type="evidence" value="ECO:0007669"/>
    <property type="project" value="UniProtKB-KW"/>
</dbReference>
<evidence type="ECO:0000313" key="6">
    <source>
        <dbReference type="EMBL" id="SDO52768.1"/>
    </source>
</evidence>
<dbReference type="Proteomes" id="UP000198793">
    <property type="component" value="Unassembled WGS sequence"/>
</dbReference>
<sequence>MTFDLSTVLAGLDEIQSRRKLAVWTTVLALAPAFFFTRSSAEPGSWTHGLVAGVGVAMVVAAVLGRSWCTLFIGGRKVRDLVTVGPYSIVRNPLYVFSFLGVGGLAAQTGSLTVTLLVTLIAAALFVPVVREEETALARLHGKRFDAYRDAVPRFIPRPSLWRSVDVLSVAPGRWTRTVLDGCVMLAIIPLVRSLGWVQATMPELPLLQLP</sequence>
<dbReference type="EMBL" id="FNIT01000007">
    <property type="protein sequence ID" value="SDO52768.1"/>
    <property type="molecule type" value="Genomic_DNA"/>
</dbReference>
<organism evidence="6 7">
    <name type="scientific">Aureimonas jatrophae</name>
    <dbReference type="NCBI Taxonomy" id="1166073"/>
    <lineage>
        <taxon>Bacteria</taxon>
        <taxon>Pseudomonadati</taxon>
        <taxon>Pseudomonadota</taxon>
        <taxon>Alphaproteobacteria</taxon>
        <taxon>Hyphomicrobiales</taxon>
        <taxon>Aurantimonadaceae</taxon>
        <taxon>Aureimonas</taxon>
    </lineage>
</organism>
<evidence type="ECO:0000256" key="4">
    <source>
        <dbReference type="ARBA" id="ARBA00023136"/>
    </source>
</evidence>
<keyword evidence="7" id="KW-1185">Reference proteome</keyword>
<accession>A0A1H0K9W6</accession>
<keyword evidence="2 5" id="KW-0812">Transmembrane</keyword>
<dbReference type="STRING" id="1166073.SAMN05192530_107172"/>
<evidence type="ECO:0000256" key="2">
    <source>
        <dbReference type="ARBA" id="ARBA00022692"/>
    </source>
</evidence>
<dbReference type="PANTHER" id="PTHR12714">
    <property type="entry name" value="PROTEIN-S ISOPRENYLCYSTEINE O-METHYLTRANSFERASE"/>
    <property type="match status" value="1"/>
</dbReference>
<reference evidence="6 7" key="1">
    <citation type="submission" date="2016-10" db="EMBL/GenBank/DDBJ databases">
        <authorList>
            <person name="de Groot N.N."/>
        </authorList>
    </citation>
    <scope>NUCLEOTIDE SEQUENCE [LARGE SCALE GENOMIC DNA]</scope>
    <source>
        <strain evidence="7">L7-484,KACC 16230,DSM 25025</strain>
    </source>
</reference>
<evidence type="ECO:0000313" key="7">
    <source>
        <dbReference type="Proteomes" id="UP000198793"/>
    </source>
</evidence>
<dbReference type="Gene3D" id="1.20.120.1630">
    <property type="match status" value="1"/>
</dbReference>
<dbReference type="RefSeq" id="WP_170842619.1">
    <property type="nucleotide sequence ID" value="NZ_FNIT01000007.1"/>
</dbReference>